<dbReference type="PIRSF" id="PIRSF001589">
    <property type="entry name" value="Asn_synthetase_glu-h"/>
    <property type="match status" value="1"/>
</dbReference>
<dbReference type="InterPro" id="IPR006426">
    <property type="entry name" value="Asn_synth_AEB"/>
</dbReference>
<comment type="pathway">
    <text evidence="1">Amino-acid biosynthesis; L-asparagine biosynthesis; L-asparagine from L-aspartate (L-Gln route): step 1/1.</text>
</comment>
<dbReference type="PROSITE" id="PS51278">
    <property type="entry name" value="GATASE_TYPE_2"/>
    <property type="match status" value="1"/>
</dbReference>
<protein>
    <recommendedName>
        <fullName evidence="3">asparagine synthase (glutamine-hydrolyzing)</fullName>
        <ecNumber evidence="3">6.3.5.4</ecNumber>
    </recommendedName>
</protein>
<keyword evidence="10" id="KW-0436">Ligase</keyword>
<comment type="catalytic activity">
    <reaction evidence="8">
        <text>L-aspartate + L-glutamine + ATP + H2O = L-asparagine + L-glutamate + AMP + diphosphate + H(+)</text>
        <dbReference type="Rhea" id="RHEA:12228"/>
        <dbReference type="ChEBI" id="CHEBI:15377"/>
        <dbReference type="ChEBI" id="CHEBI:15378"/>
        <dbReference type="ChEBI" id="CHEBI:29985"/>
        <dbReference type="ChEBI" id="CHEBI:29991"/>
        <dbReference type="ChEBI" id="CHEBI:30616"/>
        <dbReference type="ChEBI" id="CHEBI:33019"/>
        <dbReference type="ChEBI" id="CHEBI:58048"/>
        <dbReference type="ChEBI" id="CHEBI:58359"/>
        <dbReference type="ChEBI" id="CHEBI:456215"/>
        <dbReference type="EC" id="6.3.5.4"/>
    </reaction>
</comment>
<keyword evidence="5" id="KW-0067">ATP-binding</keyword>
<evidence type="ECO:0000256" key="1">
    <source>
        <dbReference type="ARBA" id="ARBA00005187"/>
    </source>
</evidence>
<dbReference type="SUPFAM" id="SSF52402">
    <property type="entry name" value="Adenine nucleotide alpha hydrolases-like"/>
    <property type="match status" value="1"/>
</dbReference>
<comment type="caution">
    <text evidence="10">The sequence shown here is derived from an EMBL/GenBank/DDBJ whole genome shotgun (WGS) entry which is preliminary data.</text>
</comment>
<dbReference type="EC" id="6.3.5.4" evidence="3"/>
<dbReference type="EMBL" id="JAUSUD010000010">
    <property type="protein sequence ID" value="MDQ0231142.1"/>
    <property type="molecule type" value="Genomic_DNA"/>
</dbReference>
<proteinExistence type="inferred from homology"/>
<dbReference type="PANTHER" id="PTHR43284:SF1">
    <property type="entry name" value="ASPARAGINE SYNTHETASE"/>
    <property type="match status" value="1"/>
</dbReference>
<keyword evidence="6" id="KW-0061">Asparagine biosynthesis</keyword>
<accession>A0ABT9ZH64</accession>
<evidence type="ECO:0000256" key="8">
    <source>
        <dbReference type="ARBA" id="ARBA00048741"/>
    </source>
</evidence>
<dbReference type="Gene3D" id="3.40.50.620">
    <property type="entry name" value="HUPs"/>
    <property type="match status" value="1"/>
</dbReference>
<keyword evidence="7" id="KW-0315">Glutamine amidotransferase</keyword>
<evidence type="ECO:0000259" key="9">
    <source>
        <dbReference type="PROSITE" id="PS51278"/>
    </source>
</evidence>
<evidence type="ECO:0000256" key="2">
    <source>
        <dbReference type="ARBA" id="ARBA00005752"/>
    </source>
</evidence>
<dbReference type="CDD" id="cd00712">
    <property type="entry name" value="AsnB"/>
    <property type="match status" value="1"/>
</dbReference>
<evidence type="ECO:0000256" key="7">
    <source>
        <dbReference type="ARBA" id="ARBA00022962"/>
    </source>
</evidence>
<dbReference type="CDD" id="cd01991">
    <property type="entry name" value="Asn_synthase_B_C"/>
    <property type="match status" value="1"/>
</dbReference>
<dbReference type="InterPro" id="IPR033738">
    <property type="entry name" value="AsnB_N"/>
</dbReference>
<reference evidence="10 11" key="1">
    <citation type="submission" date="2023-07" db="EMBL/GenBank/DDBJ databases">
        <title>Genomic Encyclopedia of Type Strains, Phase IV (KMG-IV): sequencing the most valuable type-strain genomes for metagenomic binning, comparative biology and taxonomic classification.</title>
        <authorList>
            <person name="Goeker M."/>
        </authorList>
    </citation>
    <scope>NUCLEOTIDE SEQUENCE [LARGE SCALE GENOMIC DNA]</scope>
    <source>
        <strain evidence="10 11">DSM 29005</strain>
    </source>
</reference>
<dbReference type="InterPro" id="IPR001962">
    <property type="entry name" value="Asn_synthase"/>
</dbReference>
<dbReference type="NCBIfam" id="TIGR01536">
    <property type="entry name" value="asn_synth_AEB"/>
    <property type="match status" value="1"/>
</dbReference>
<gene>
    <name evidence="10" type="ORF">J2S19_002404</name>
</gene>
<dbReference type="RefSeq" id="WP_307341572.1">
    <property type="nucleotide sequence ID" value="NZ_JAUSUD010000010.1"/>
</dbReference>
<comment type="similarity">
    <text evidence="2">Belongs to the asparagine synthetase family.</text>
</comment>
<dbReference type="Pfam" id="PF00733">
    <property type="entry name" value="Asn_synthase"/>
    <property type="match status" value="1"/>
</dbReference>
<dbReference type="PANTHER" id="PTHR43284">
    <property type="entry name" value="ASPARAGINE SYNTHETASE (GLUTAMINE-HYDROLYZING)"/>
    <property type="match status" value="1"/>
</dbReference>
<dbReference type="InterPro" id="IPR017932">
    <property type="entry name" value="GATase_2_dom"/>
</dbReference>
<evidence type="ECO:0000256" key="5">
    <source>
        <dbReference type="ARBA" id="ARBA00022840"/>
    </source>
</evidence>
<dbReference type="InterPro" id="IPR014729">
    <property type="entry name" value="Rossmann-like_a/b/a_fold"/>
</dbReference>
<feature type="domain" description="Glutamine amidotransferase type-2" evidence="9">
    <location>
        <begin position="2"/>
        <end position="214"/>
    </location>
</feature>
<keyword evidence="6" id="KW-0028">Amino-acid biosynthesis</keyword>
<dbReference type="InterPro" id="IPR051786">
    <property type="entry name" value="ASN_synthetase/amidase"/>
</dbReference>
<dbReference type="Gene3D" id="3.60.20.10">
    <property type="entry name" value="Glutamine Phosphoribosylpyrophosphate, subunit 1, domain 1"/>
    <property type="match status" value="1"/>
</dbReference>
<evidence type="ECO:0000256" key="4">
    <source>
        <dbReference type="ARBA" id="ARBA00022741"/>
    </source>
</evidence>
<name>A0ABT9ZH64_9BACI</name>
<evidence type="ECO:0000256" key="6">
    <source>
        <dbReference type="ARBA" id="ARBA00022888"/>
    </source>
</evidence>
<keyword evidence="11" id="KW-1185">Reference proteome</keyword>
<evidence type="ECO:0000256" key="3">
    <source>
        <dbReference type="ARBA" id="ARBA00012737"/>
    </source>
</evidence>
<dbReference type="SUPFAM" id="SSF56235">
    <property type="entry name" value="N-terminal nucleophile aminohydrolases (Ntn hydrolases)"/>
    <property type="match status" value="1"/>
</dbReference>
<organism evidence="10 11">
    <name type="scientific">Metabacillus malikii</name>
    <dbReference type="NCBI Taxonomy" id="1504265"/>
    <lineage>
        <taxon>Bacteria</taxon>
        <taxon>Bacillati</taxon>
        <taxon>Bacillota</taxon>
        <taxon>Bacilli</taxon>
        <taxon>Bacillales</taxon>
        <taxon>Bacillaceae</taxon>
        <taxon>Metabacillus</taxon>
    </lineage>
</organism>
<dbReference type="Pfam" id="PF13537">
    <property type="entry name" value="GATase_7"/>
    <property type="match status" value="1"/>
</dbReference>
<keyword evidence="4" id="KW-0547">Nucleotide-binding</keyword>
<dbReference type="GO" id="GO:0004066">
    <property type="term" value="F:asparagine synthase (glutamine-hydrolyzing) activity"/>
    <property type="evidence" value="ECO:0007669"/>
    <property type="project" value="UniProtKB-EC"/>
</dbReference>
<sequence length="631" mass="72477">MCGFVGGIYNEETLVHNERLDRFKEANLAIEHRGPDDEGYYHDEHVSMAFRRLSIIDIEHGHQPFRYEHDRYIMTFNGEIYNHVELRELLNSWGITCETSSDTEVIIALYAAIGKDVVYKLRGMFSFIIWDKVEKTLFGARDHFGIKPLYYIDRQDAMFFASESKSLLPLIDRLELDKVAFQQYLAFQYVPEPMTMDTHIKKVPPGHYFIKKAGMSKCEFTAYWKPSLKPVTNTNEKSAKDAIRNAMTDSVEKHMRSDVPVGAFLSGGVDSTITVSLAKKLNPTLKTFTVGFEHEQYSEVDVAERTADILKTNHTTVLVSPEEFIEELPKIIWHMDDPVADPASIPLYFIAREASKHVKVVLSGEGADELFGGYNIYKEPIDLAMWGHIPAWMKRALLTTSSHIPDGVKGKSFIYRGCTGLADRYIGNAHIFKETEIAKVIAYEMNTSYHTITKPIFEAASHLDDVSKMQLIDMYTWLRGDILMKADRMTMANSLELRVPFLDKDVFKVASQLPTSTKIANGTTKAILRKAFEDIIPEHVVNRRKLGFPVPIRIWLKNELFDWTMNLLNNSPTEHIINKQYVKQLLEQHRLGKQDNSRKLWTVITFLLWHSQFIEGNIPVKTNKQQVELIK</sequence>
<dbReference type="InterPro" id="IPR029055">
    <property type="entry name" value="Ntn_hydrolases_N"/>
</dbReference>
<dbReference type="Proteomes" id="UP001234495">
    <property type="component" value="Unassembled WGS sequence"/>
</dbReference>
<evidence type="ECO:0000313" key="10">
    <source>
        <dbReference type="EMBL" id="MDQ0231142.1"/>
    </source>
</evidence>
<evidence type="ECO:0000313" key="11">
    <source>
        <dbReference type="Proteomes" id="UP001234495"/>
    </source>
</evidence>